<reference evidence="1" key="1">
    <citation type="submission" date="2014-09" db="EMBL/GenBank/DDBJ databases">
        <authorList>
            <person name="Magalhaes I.L.F."/>
            <person name="Oliveira U."/>
            <person name="Santos F.R."/>
            <person name="Vidigal T.H.D.A."/>
            <person name="Brescovit A.D."/>
            <person name="Santos A.J."/>
        </authorList>
    </citation>
    <scope>NUCLEOTIDE SEQUENCE</scope>
    <source>
        <tissue evidence="1">Shoot tissue taken approximately 20 cm above the soil surface</tissue>
    </source>
</reference>
<name>A0A0A9A2C1_ARUDO</name>
<protein>
    <submittedName>
        <fullName evidence="1">Uncharacterized protein</fullName>
    </submittedName>
</protein>
<dbReference type="EMBL" id="GBRH01254770">
    <property type="protein sequence ID" value="JAD43125.1"/>
    <property type="molecule type" value="Transcribed_RNA"/>
</dbReference>
<organism evidence="1">
    <name type="scientific">Arundo donax</name>
    <name type="common">Giant reed</name>
    <name type="synonym">Donax arundinaceus</name>
    <dbReference type="NCBI Taxonomy" id="35708"/>
    <lineage>
        <taxon>Eukaryota</taxon>
        <taxon>Viridiplantae</taxon>
        <taxon>Streptophyta</taxon>
        <taxon>Embryophyta</taxon>
        <taxon>Tracheophyta</taxon>
        <taxon>Spermatophyta</taxon>
        <taxon>Magnoliopsida</taxon>
        <taxon>Liliopsida</taxon>
        <taxon>Poales</taxon>
        <taxon>Poaceae</taxon>
        <taxon>PACMAD clade</taxon>
        <taxon>Arundinoideae</taxon>
        <taxon>Arundineae</taxon>
        <taxon>Arundo</taxon>
    </lineage>
</organism>
<sequence length="28" mass="3239">MCTSFIFRHFDFFSCGNQLVFATTVSEC</sequence>
<dbReference type="AlphaFoldDB" id="A0A0A9A2C1"/>
<reference evidence="1" key="2">
    <citation type="journal article" date="2015" name="Data Brief">
        <title>Shoot transcriptome of the giant reed, Arundo donax.</title>
        <authorList>
            <person name="Barrero R.A."/>
            <person name="Guerrero F.D."/>
            <person name="Moolhuijzen P."/>
            <person name="Goolsby J.A."/>
            <person name="Tidwell J."/>
            <person name="Bellgard S.E."/>
            <person name="Bellgard M.I."/>
        </authorList>
    </citation>
    <scope>NUCLEOTIDE SEQUENCE</scope>
    <source>
        <tissue evidence="1">Shoot tissue taken approximately 20 cm above the soil surface</tissue>
    </source>
</reference>
<evidence type="ECO:0000313" key="1">
    <source>
        <dbReference type="EMBL" id="JAD43125.1"/>
    </source>
</evidence>
<accession>A0A0A9A2C1</accession>
<proteinExistence type="predicted"/>